<sequence>MASPRLPKYVRIEGLRLTSEFSPEMVRQALEFVPREGDVVLVTYPKCGTHWVQQILQLIVSGGRSAGNFFEWLARTPLIELLGTRILEGALAPRLLKTHLPLSRLALRDEAKYVYVARNPWDCCKSFYHHTRTFPPADFHDGSFDDFLELFVSGQTDHGDFFDHVLPWYSLRARHNVLFITYEQLSKQPRDTVLDIARFLGPSYGKALIDDPELFQAVLDKSSADFMRKQFVYDPAIQRRILESDPSAFPEEIKTLVEKVFAVPGKEANTVNFVRKGVVGDSKAFFTREQLQRMKLFIEKKTRDSDIMKLWSEEEPSQLRLPSIESPSRLALRAFLSAPKAGEGGRNRGLFIFASEESFLGDAFPCAPVSAPSQGAEKQELGEEGGKNHVTGMPRHLASRICIYRFGIKGPLFFSSSLLAAGVGFPSDRAARTRGGRKMAGSARALVGLLLAKKKRKGESSSAGRRLVVELHAPVAHAKIGPGLS</sequence>
<name>A0A9J6GYA1_HAELO</name>
<evidence type="ECO:0000256" key="3">
    <source>
        <dbReference type="SAM" id="MobiDB-lite"/>
    </source>
</evidence>
<dbReference type="InterPro" id="IPR027417">
    <property type="entry name" value="P-loop_NTPase"/>
</dbReference>
<organism evidence="5 6">
    <name type="scientific">Haemaphysalis longicornis</name>
    <name type="common">Bush tick</name>
    <dbReference type="NCBI Taxonomy" id="44386"/>
    <lineage>
        <taxon>Eukaryota</taxon>
        <taxon>Metazoa</taxon>
        <taxon>Ecdysozoa</taxon>
        <taxon>Arthropoda</taxon>
        <taxon>Chelicerata</taxon>
        <taxon>Arachnida</taxon>
        <taxon>Acari</taxon>
        <taxon>Parasitiformes</taxon>
        <taxon>Ixodida</taxon>
        <taxon>Ixodoidea</taxon>
        <taxon>Ixodidae</taxon>
        <taxon>Haemaphysalinae</taxon>
        <taxon>Haemaphysalis</taxon>
    </lineage>
</organism>
<protein>
    <recommendedName>
        <fullName evidence="4">Sulfotransferase domain-containing protein</fullName>
    </recommendedName>
</protein>
<feature type="compositionally biased region" description="Basic and acidic residues" evidence="3">
    <location>
        <begin position="377"/>
        <end position="387"/>
    </location>
</feature>
<dbReference type="EMBL" id="JABSTR010001064">
    <property type="protein sequence ID" value="KAH9383383.1"/>
    <property type="molecule type" value="Genomic_DNA"/>
</dbReference>
<dbReference type="Pfam" id="PF00685">
    <property type="entry name" value="Sulfotransfer_1"/>
    <property type="match status" value="1"/>
</dbReference>
<dbReference type="InterPro" id="IPR000863">
    <property type="entry name" value="Sulfotransferase_dom"/>
</dbReference>
<feature type="domain" description="Sulfotransferase" evidence="4">
    <location>
        <begin position="37"/>
        <end position="305"/>
    </location>
</feature>
<comment type="caution">
    <text evidence="5">The sequence shown here is derived from an EMBL/GenBank/DDBJ whole genome shotgun (WGS) entry which is preliminary data.</text>
</comment>
<dbReference type="AlphaFoldDB" id="A0A9J6GYA1"/>
<reference evidence="5 6" key="1">
    <citation type="journal article" date="2020" name="Cell">
        <title>Large-Scale Comparative Analyses of Tick Genomes Elucidate Their Genetic Diversity and Vector Capacities.</title>
        <authorList>
            <consortium name="Tick Genome and Microbiome Consortium (TIGMIC)"/>
            <person name="Jia N."/>
            <person name="Wang J."/>
            <person name="Shi W."/>
            <person name="Du L."/>
            <person name="Sun Y."/>
            <person name="Zhan W."/>
            <person name="Jiang J.F."/>
            <person name="Wang Q."/>
            <person name="Zhang B."/>
            <person name="Ji P."/>
            <person name="Bell-Sakyi L."/>
            <person name="Cui X.M."/>
            <person name="Yuan T.T."/>
            <person name="Jiang B.G."/>
            <person name="Yang W.F."/>
            <person name="Lam T.T."/>
            <person name="Chang Q.C."/>
            <person name="Ding S.J."/>
            <person name="Wang X.J."/>
            <person name="Zhu J.G."/>
            <person name="Ruan X.D."/>
            <person name="Zhao L."/>
            <person name="Wei J.T."/>
            <person name="Ye R.Z."/>
            <person name="Que T.C."/>
            <person name="Du C.H."/>
            <person name="Zhou Y.H."/>
            <person name="Cheng J.X."/>
            <person name="Dai P.F."/>
            <person name="Guo W.B."/>
            <person name="Han X.H."/>
            <person name="Huang E.J."/>
            <person name="Li L.F."/>
            <person name="Wei W."/>
            <person name="Gao Y.C."/>
            <person name="Liu J.Z."/>
            <person name="Shao H.Z."/>
            <person name="Wang X."/>
            <person name="Wang C.C."/>
            <person name="Yang T.C."/>
            <person name="Huo Q.B."/>
            <person name="Li W."/>
            <person name="Chen H.Y."/>
            <person name="Chen S.E."/>
            <person name="Zhou L.G."/>
            <person name="Ni X.B."/>
            <person name="Tian J.H."/>
            <person name="Sheng Y."/>
            <person name="Liu T."/>
            <person name="Pan Y.S."/>
            <person name="Xia L.Y."/>
            <person name="Li J."/>
            <person name="Zhao F."/>
            <person name="Cao W.C."/>
        </authorList>
    </citation>
    <scope>NUCLEOTIDE SEQUENCE [LARGE SCALE GENOMIC DNA]</scope>
    <source>
        <strain evidence="5">HaeL-2018</strain>
    </source>
</reference>
<keyword evidence="2" id="KW-0808">Transferase</keyword>
<accession>A0A9J6GYA1</accession>
<evidence type="ECO:0000259" key="4">
    <source>
        <dbReference type="Pfam" id="PF00685"/>
    </source>
</evidence>
<keyword evidence="6" id="KW-1185">Reference proteome</keyword>
<dbReference type="VEuPathDB" id="VectorBase:HLOH_041834"/>
<feature type="region of interest" description="Disordered" evidence="3">
    <location>
        <begin position="370"/>
        <end position="390"/>
    </location>
</feature>
<evidence type="ECO:0000313" key="6">
    <source>
        <dbReference type="Proteomes" id="UP000821853"/>
    </source>
</evidence>
<proteinExistence type="inferred from homology"/>
<comment type="similarity">
    <text evidence="1">Belongs to the sulfotransferase 1 family.</text>
</comment>
<gene>
    <name evidence="5" type="ORF">HPB48_024602</name>
</gene>
<evidence type="ECO:0000256" key="2">
    <source>
        <dbReference type="ARBA" id="ARBA00022679"/>
    </source>
</evidence>
<dbReference type="Gene3D" id="3.40.50.300">
    <property type="entry name" value="P-loop containing nucleotide triphosphate hydrolases"/>
    <property type="match status" value="1"/>
</dbReference>
<dbReference type="PANTHER" id="PTHR11783">
    <property type="entry name" value="SULFOTRANSFERASE SULT"/>
    <property type="match status" value="1"/>
</dbReference>
<dbReference type="GO" id="GO:0008146">
    <property type="term" value="F:sulfotransferase activity"/>
    <property type="evidence" value="ECO:0007669"/>
    <property type="project" value="InterPro"/>
</dbReference>
<evidence type="ECO:0000256" key="1">
    <source>
        <dbReference type="ARBA" id="ARBA00005771"/>
    </source>
</evidence>
<evidence type="ECO:0000313" key="5">
    <source>
        <dbReference type="EMBL" id="KAH9383383.1"/>
    </source>
</evidence>
<dbReference type="SUPFAM" id="SSF52540">
    <property type="entry name" value="P-loop containing nucleoside triphosphate hydrolases"/>
    <property type="match status" value="1"/>
</dbReference>
<dbReference type="OrthoDB" id="205623at2759"/>
<dbReference type="Proteomes" id="UP000821853">
    <property type="component" value="Unassembled WGS sequence"/>
</dbReference>